<dbReference type="AlphaFoldDB" id="A0A0F9S711"/>
<accession>A0A0F9S711</accession>
<proteinExistence type="predicted"/>
<gene>
    <name evidence="1" type="ORF">LCGC14_0810250</name>
</gene>
<dbReference type="EMBL" id="LAZR01002228">
    <property type="protein sequence ID" value="KKN32796.1"/>
    <property type="molecule type" value="Genomic_DNA"/>
</dbReference>
<name>A0A0F9S711_9ZZZZ</name>
<sequence length="90" mass="10239">MTKSSELSKALQEIIFLKRSLENCKICIRSTEEAINSHLELGCTVGVAENIELKKRMMREIGRVTNSLVEAKKNFDLWKAIEEIQTAATR</sequence>
<organism evidence="1">
    <name type="scientific">marine sediment metagenome</name>
    <dbReference type="NCBI Taxonomy" id="412755"/>
    <lineage>
        <taxon>unclassified sequences</taxon>
        <taxon>metagenomes</taxon>
        <taxon>ecological metagenomes</taxon>
    </lineage>
</organism>
<comment type="caution">
    <text evidence="1">The sequence shown here is derived from an EMBL/GenBank/DDBJ whole genome shotgun (WGS) entry which is preliminary data.</text>
</comment>
<protein>
    <submittedName>
        <fullName evidence="1">Uncharacterized protein</fullName>
    </submittedName>
</protein>
<evidence type="ECO:0000313" key="1">
    <source>
        <dbReference type="EMBL" id="KKN32796.1"/>
    </source>
</evidence>
<reference evidence="1" key="1">
    <citation type="journal article" date="2015" name="Nature">
        <title>Complex archaea that bridge the gap between prokaryotes and eukaryotes.</title>
        <authorList>
            <person name="Spang A."/>
            <person name="Saw J.H."/>
            <person name="Jorgensen S.L."/>
            <person name="Zaremba-Niedzwiedzka K."/>
            <person name="Martijn J."/>
            <person name="Lind A.E."/>
            <person name="van Eijk R."/>
            <person name="Schleper C."/>
            <person name="Guy L."/>
            <person name="Ettema T.J."/>
        </authorList>
    </citation>
    <scope>NUCLEOTIDE SEQUENCE</scope>
</reference>